<name>A0ABV0BD81_9SPHN</name>
<dbReference type="RefSeq" id="WP_346248549.1">
    <property type="nucleotide sequence ID" value="NZ_JBDIZK010000014.1"/>
</dbReference>
<evidence type="ECO:0000256" key="1">
    <source>
        <dbReference type="SAM" id="MobiDB-lite"/>
    </source>
</evidence>
<dbReference type="Proteomes" id="UP001427805">
    <property type="component" value="Unassembled WGS sequence"/>
</dbReference>
<feature type="region of interest" description="Disordered" evidence="1">
    <location>
        <begin position="62"/>
        <end position="87"/>
    </location>
</feature>
<evidence type="ECO:0000313" key="3">
    <source>
        <dbReference type="Proteomes" id="UP001427805"/>
    </source>
</evidence>
<keyword evidence="3" id="KW-1185">Reference proteome</keyword>
<gene>
    <name evidence="2" type="ORF">TPR58_20180</name>
</gene>
<reference evidence="2 3" key="1">
    <citation type="submission" date="2024-05" db="EMBL/GenBank/DDBJ databases">
        <title>Sphingomonas sp. HF-S3 16S ribosomal RNA gene Genome sequencing and assembly.</title>
        <authorList>
            <person name="Lee H."/>
        </authorList>
    </citation>
    <scope>NUCLEOTIDE SEQUENCE [LARGE SCALE GENOMIC DNA]</scope>
    <source>
        <strain evidence="2 3">HF-S3</strain>
    </source>
</reference>
<accession>A0ABV0BD81</accession>
<organism evidence="2 3">
    <name type="scientific">Sphingomonas rustica</name>
    <dbReference type="NCBI Taxonomy" id="3103142"/>
    <lineage>
        <taxon>Bacteria</taxon>
        <taxon>Pseudomonadati</taxon>
        <taxon>Pseudomonadota</taxon>
        <taxon>Alphaproteobacteria</taxon>
        <taxon>Sphingomonadales</taxon>
        <taxon>Sphingomonadaceae</taxon>
        <taxon>Sphingomonas</taxon>
    </lineage>
</organism>
<comment type="caution">
    <text evidence="2">The sequence shown here is derived from an EMBL/GenBank/DDBJ whole genome shotgun (WGS) entry which is preliminary data.</text>
</comment>
<protein>
    <submittedName>
        <fullName evidence="2">Uncharacterized protein</fullName>
    </submittedName>
</protein>
<dbReference type="EMBL" id="JBDIZK010000014">
    <property type="protein sequence ID" value="MEN3749504.1"/>
    <property type="molecule type" value="Genomic_DNA"/>
</dbReference>
<evidence type="ECO:0000313" key="2">
    <source>
        <dbReference type="EMBL" id="MEN3749504.1"/>
    </source>
</evidence>
<proteinExistence type="predicted"/>
<sequence>MQPTLTLCRTQEAYQRTLAAAATLENVRSKANAAATAWAKEGAAALLRETRKTRQILIVEQDDGDDGMRASDVRALSENPDRGFVTA</sequence>